<reference evidence="2" key="1">
    <citation type="journal article" date="2015" name="Biol. Sex Differ.">
        <title>Large-scale transcriptome sequencing reveals novel expression patterns for key sex-related genes in a sex-changing fish.</title>
        <authorList>
            <person name="Liu H."/>
            <person name="Lamm M.S."/>
            <person name="Rutherford K."/>
            <person name="Black M.A."/>
            <person name="Godwin J.R."/>
            <person name="Gemmell N.J."/>
        </authorList>
    </citation>
    <scope>NUCLEOTIDE SEQUENCE</scope>
    <source>
        <tissue evidence="2">Brain and gonad</tissue>
    </source>
</reference>
<sequence>MMNRLMVAVMMAALCADVYSSITVTSTYTSERDFLNALRDARRLFPSTAAKHSGSCPVDGERTFEGAWSGRGRRIFDLLHLKTVGKRQDVTSYNLNSFGLRYGKRDRT</sequence>
<dbReference type="EMBL" id="KU525721">
    <property type="protein sequence ID" value="ANV28064.1"/>
    <property type="molecule type" value="mRNA"/>
</dbReference>
<name>A0A2Z1UVQ5_THABI</name>
<evidence type="ECO:0000313" key="2">
    <source>
        <dbReference type="EMBL" id="ANV28064.1"/>
    </source>
</evidence>
<keyword evidence="1" id="KW-0732">Signal</keyword>
<dbReference type="AlphaFoldDB" id="A0A2Z1UVQ5"/>
<organism evidence="2">
    <name type="scientific">Thalassoma bifasciatum</name>
    <name type="common">Bluehead wrasse</name>
    <name type="synonym">Labrus bifasciatus</name>
    <dbReference type="NCBI Taxonomy" id="76338"/>
    <lineage>
        <taxon>Eukaryota</taxon>
        <taxon>Metazoa</taxon>
        <taxon>Chordata</taxon>
        <taxon>Craniata</taxon>
        <taxon>Vertebrata</taxon>
        <taxon>Euteleostomi</taxon>
        <taxon>Actinopterygii</taxon>
        <taxon>Neopterygii</taxon>
        <taxon>Teleostei</taxon>
        <taxon>Neoteleostei</taxon>
        <taxon>Acanthomorphata</taxon>
        <taxon>Eupercaria</taxon>
        <taxon>Labriformes</taxon>
        <taxon>Labridae</taxon>
        <taxon>Thalassoma</taxon>
    </lineage>
</organism>
<accession>A0A2Z1UVQ5</accession>
<protein>
    <submittedName>
        <fullName evidence="2">Kisspeptin 1 prepropeptide</fullName>
    </submittedName>
</protein>
<gene>
    <name evidence="2" type="primary">kiss1</name>
</gene>
<evidence type="ECO:0000256" key="1">
    <source>
        <dbReference type="SAM" id="SignalP"/>
    </source>
</evidence>
<reference evidence="2" key="2">
    <citation type="submission" date="2016-01" db="EMBL/GenBank/DDBJ databases">
        <authorList>
            <person name="Oliw E.H."/>
        </authorList>
    </citation>
    <scope>NUCLEOTIDE SEQUENCE</scope>
    <source>
        <tissue evidence="2">Brain and gonad</tissue>
    </source>
</reference>
<feature type="signal peptide" evidence="1">
    <location>
        <begin position="1"/>
        <end position="20"/>
    </location>
</feature>
<feature type="chain" id="PRO_5016236122" evidence="1">
    <location>
        <begin position="21"/>
        <end position="108"/>
    </location>
</feature>
<proteinExistence type="evidence at transcript level"/>